<feature type="compositionally biased region" description="Basic residues" evidence="1">
    <location>
        <begin position="137"/>
        <end position="146"/>
    </location>
</feature>
<dbReference type="InterPro" id="IPR045107">
    <property type="entry name" value="SAC3/GANP/THP3"/>
</dbReference>
<evidence type="ECO:0000259" key="2">
    <source>
        <dbReference type="Pfam" id="PF03399"/>
    </source>
</evidence>
<accession>A0AAJ5YU09</accession>
<dbReference type="GO" id="GO:0005634">
    <property type="term" value="C:nucleus"/>
    <property type="evidence" value="ECO:0007669"/>
    <property type="project" value="TreeGrafter"/>
</dbReference>
<organism evidence="3 4">
    <name type="scientific">Malassezia yamatoensis</name>
    <dbReference type="NCBI Taxonomy" id="253288"/>
    <lineage>
        <taxon>Eukaryota</taxon>
        <taxon>Fungi</taxon>
        <taxon>Dikarya</taxon>
        <taxon>Basidiomycota</taxon>
        <taxon>Ustilaginomycotina</taxon>
        <taxon>Malasseziomycetes</taxon>
        <taxon>Malasseziales</taxon>
        <taxon>Malasseziaceae</taxon>
        <taxon>Malassezia</taxon>
    </lineage>
</organism>
<evidence type="ECO:0000313" key="4">
    <source>
        <dbReference type="Proteomes" id="UP001219567"/>
    </source>
</evidence>
<gene>
    <name evidence="3" type="ORF">MYAM1_002139</name>
</gene>
<feature type="region of interest" description="Disordered" evidence="1">
    <location>
        <begin position="61"/>
        <end position="156"/>
    </location>
</feature>
<dbReference type="AlphaFoldDB" id="A0AAJ5YU09"/>
<keyword evidence="4" id="KW-1185">Reference proteome</keyword>
<dbReference type="PANTHER" id="PTHR12436">
    <property type="entry name" value="80 KDA MCM3-ASSOCIATED PROTEIN"/>
    <property type="match status" value="1"/>
</dbReference>
<feature type="compositionally biased region" description="Polar residues" evidence="1">
    <location>
        <begin position="125"/>
        <end position="135"/>
    </location>
</feature>
<dbReference type="PANTHER" id="PTHR12436:SF4">
    <property type="entry name" value="LEUKOCYTE RECEPTOR CLUSTER MEMBER 8"/>
    <property type="match status" value="1"/>
</dbReference>
<dbReference type="Pfam" id="PF03399">
    <property type="entry name" value="SAC3_GANP"/>
    <property type="match status" value="1"/>
</dbReference>
<sequence>MASGGDWPASLREFANHAFAACTDVNRKQVSDELKALIFAAFQDGSLHTKDWSRVQLRSLAPTSNDKKRRMDLGGGGTSTYAEKSRPLSHAASSRETRVPPGPPPPPIHSIRTQASPLKAPTPIVSHTDTTSESVPRSKKKARKSPSKPMLIEDPSRKAMRLRRFEEEQLAFEREQEQDMQAALATTSLAGRLGSTRQTNAHPSAIAHDPNVIDWDESTVVGTSAKLEKPYLRLTSAPDPKLVRPLSTLQKSLSFLLEKWHTEHNYAYICDQFKSIRQDLTVQRIKNEFTVKVYETHARIALEMRDLGEYNQCQTQLRGLYTYGLGGHPDEFLAYRILYLLHTRNQREVSTLMAELTPEIRLEPAVEHALAVRKAMRTGNYHALFCLYRDAPNMNASIMVHFIERERVQALLVLAKSVRPSCPLAMIMSELGWDSYEDMRLFLEQHDAANFAHDPQTTSNKPTHWDTKQAIEPLTRAAERFRKVDIKGQLS</sequence>
<dbReference type="EMBL" id="CP119944">
    <property type="protein sequence ID" value="WFC99395.1"/>
    <property type="molecule type" value="Genomic_DNA"/>
</dbReference>
<reference evidence="3 4" key="1">
    <citation type="submission" date="2023-03" db="EMBL/GenBank/DDBJ databases">
        <title>Mating type loci evolution in Malassezia.</title>
        <authorList>
            <person name="Coelho M.A."/>
        </authorList>
    </citation>
    <scope>NUCLEOTIDE SEQUENCE [LARGE SCALE GENOMIC DNA]</scope>
    <source>
        <strain evidence="3 4">CBS 9725</strain>
    </source>
</reference>
<proteinExistence type="predicted"/>
<dbReference type="Proteomes" id="UP001219567">
    <property type="component" value="Chromosome 2"/>
</dbReference>
<protein>
    <recommendedName>
        <fullName evidence="2">SAC3/GANP/THP3 conserved domain-containing protein</fullName>
    </recommendedName>
</protein>
<evidence type="ECO:0000256" key="1">
    <source>
        <dbReference type="SAM" id="MobiDB-lite"/>
    </source>
</evidence>
<dbReference type="Gene3D" id="1.25.40.990">
    <property type="match status" value="1"/>
</dbReference>
<name>A0AAJ5YU09_9BASI</name>
<dbReference type="InterPro" id="IPR005062">
    <property type="entry name" value="SAC3/GANP/THP3_conserved"/>
</dbReference>
<evidence type="ECO:0000313" key="3">
    <source>
        <dbReference type="EMBL" id="WFC99395.1"/>
    </source>
</evidence>
<feature type="domain" description="SAC3/GANP/THP3 conserved" evidence="2">
    <location>
        <begin position="235"/>
        <end position="447"/>
    </location>
</feature>